<dbReference type="RefSeq" id="WP_095720512.1">
    <property type="nucleotide sequence ID" value="NZ_NTFS01000028.1"/>
</dbReference>
<reference evidence="1 2" key="1">
    <citation type="submission" date="2017-08" db="EMBL/GenBank/DDBJ databases">
        <title>Draft genome sequence of filamentous cyanobacterium Calothrix elsteri CCALA 953.</title>
        <authorList>
            <person name="Gagunashvili A.N."/>
            <person name="Elster J."/>
            <person name="Andresson O.S."/>
        </authorList>
    </citation>
    <scope>NUCLEOTIDE SEQUENCE [LARGE SCALE GENOMIC DNA]</scope>
    <source>
        <strain evidence="1 2">CCALA 953</strain>
    </source>
</reference>
<dbReference type="OrthoDB" id="4846903at2"/>
<organism evidence="1 2">
    <name type="scientific">Brunnivagina elsteri CCALA 953</name>
    <dbReference type="NCBI Taxonomy" id="987040"/>
    <lineage>
        <taxon>Bacteria</taxon>
        <taxon>Bacillati</taxon>
        <taxon>Cyanobacteriota</taxon>
        <taxon>Cyanophyceae</taxon>
        <taxon>Nostocales</taxon>
        <taxon>Calotrichaceae</taxon>
        <taxon>Brunnivagina</taxon>
    </lineage>
</organism>
<proteinExistence type="predicted"/>
<gene>
    <name evidence="1" type="ORF">CK510_04260</name>
</gene>
<evidence type="ECO:0000313" key="2">
    <source>
        <dbReference type="Proteomes" id="UP000218238"/>
    </source>
</evidence>
<dbReference type="Proteomes" id="UP000218238">
    <property type="component" value="Unassembled WGS sequence"/>
</dbReference>
<keyword evidence="2" id="KW-1185">Reference proteome</keyword>
<name>A0A2A2TNF0_9CYAN</name>
<dbReference type="AlphaFoldDB" id="A0A2A2TNF0"/>
<evidence type="ECO:0000313" key="1">
    <source>
        <dbReference type="EMBL" id="PAX59962.1"/>
    </source>
</evidence>
<comment type="caution">
    <text evidence="1">The sequence shown here is derived from an EMBL/GenBank/DDBJ whole genome shotgun (WGS) entry which is preliminary data.</text>
</comment>
<protein>
    <submittedName>
        <fullName evidence="1">Uncharacterized protein</fullName>
    </submittedName>
</protein>
<dbReference type="EMBL" id="NTFS01000028">
    <property type="protein sequence ID" value="PAX59962.1"/>
    <property type="molecule type" value="Genomic_DNA"/>
</dbReference>
<sequence>MTDTTTTEPTKLEFIQYHQPALKDGDYEITVEQKITDILQIQEKKIQEKKIQEKNTFTITRTFSVSGERFELKPTDIHAVFPPNGSLGEHSHVLPHIILNRSTLPWERIPFKSQVDTNNNLPWLALLLFEEEEKPEPKIITLGELKNPQLNAGKFPKIVDKNEKPPTNESYLQLESGQNENNKLTIIDVQKQLLEKILPTKDDLEYLAHVRQGTDDAGKLVGDELAIIIGNRLPEKGSISTVHLVSIEGRYNTHNFNFQEAKDDDYIRFVSLQSWSFACVDEKQSFKGLLAHLNREPSILRLPKTDNPEAEQYLSMGYIPLPHFLRQGSKTFSWYHSPLIPGQHSTDTITLPIRAADELVCYNPDNGMFDISYAAAWELGRLLGLQGKSFSISLYNWKRSHKQSIKCVESAIDSHLPFHNISNIELPSEISSWFENLSLLKGIPFNYLVPDEQMLPVESIRFFWVDPSWIECLLDGAFSIGRVTTSDHTDDINHNKNNTSPAVNPHEMVTGFLLRSDVVAGWPGLLVDGYSKVVDNEHPIPNEDKLELLRMDRLSANVLICLFKGEVKTVDIHQKPETLHFGLDSDDEGKTFYKKLKTPEGKPIEKKVDKIPWKYQEKQEKRVININELANLIKAQVDKSSTFTSAQFALEMIEGVEKVRFNITH</sequence>
<accession>A0A2A2TNF0</accession>